<proteinExistence type="inferred from homology"/>
<dbReference type="PANTHER" id="PTHR30346:SF29">
    <property type="entry name" value="LYSR SUBSTRATE-BINDING"/>
    <property type="match status" value="1"/>
</dbReference>
<dbReference type="Pfam" id="PF03466">
    <property type="entry name" value="LysR_substrate"/>
    <property type="match status" value="1"/>
</dbReference>
<dbReference type="Gene3D" id="1.10.10.10">
    <property type="entry name" value="Winged helix-like DNA-binding domain superfamily/Winged helix DNA-binding domain"/>
    <property type="match status" value="1"/>
</dbReference>
<dbReference type="InterPro" id="IPR005119">
    <property type="entry name" value="LysR_subst-bd"/>
</dbReference>
<dbReference type="PROSITE" id="PS50931">
    <property type="entry name" value="HTH_LYSR"/>
    <property type="match status" value="1"/>
</dbReference>
<evidence type="ECO:0000256" key="3">
    <source>
        <dbReference type="ARBA" id="ARBA00023125"/>
    </source>
</evidence>
<evidence type="ECO:0000256" key="1">
    <source>
        <dbReference type="ARBA" id="ARBA00009437"/>
    </source>
</evidence>
<feature type="domain" description="HTH lysR-type" evidence="5">
    <location>
        <begin position="8"/>
        <end position="63"/>
    </location>
</feature>
<dbReference type="PANTHER" id="PTHR30346">
    <property type="entry name" value="TRANSCRIPTIONAL DUAL REGULATOR HCAR-RELATED"/>
    <property type="match status" value="1"/>
</dbReference>
<comment type="similarity">
    <text evidence="1">Belongs to the LysR transcriptional regulatory family.</text>
</comment>
<dbReference type="InterPro" id="IPR036390">
    <property type="entry name" value="WH_DNA-bd_sf"/>
</dbReference>
<evidence type="ECO:0000256" key="2">
    <source>
        <dbReference type="ARBA" id="ARBA00023015"/>
    </source>
</evidence>
<keyword evidence="4" id="KW-0804">Transcription</keyword>
<keyword evidence="2" id="KW-0805">Transcription regulation</keyword>
<keyword evidence="3" id="KW-0238">DNA-binding</keyword>
<dbReference type="SUPFAM" id="SSF53850">
    <property type="entry name" value="Periplasmic binding protein-like II"/>
    <property type="match status" value="1"/>
</dbReference>
<sequence length="301" mass="30877">MALDSASLTALRVFREVVDRGTLTAAAAALGYTQSAVSRQITGLERAAGTALLERHRTGVRPTAAGRLVARRAAAVVDQLDAGTRELDGLPDEHAVVRLGWFATAGAVLVPRALQALARTSPGIVVVTREGYTSALVRALRSGTIDLAVLAQVPPYRPPDAESPPIATTVLTQGALRVAVPADDPLAHLAVVDVDDLRGRAWIGGPEGSGAMGVWPGLDDRPRVAHVARDWLAKLALVAGGQGITTVPAGLVGTLPAGVVALPVRGGPVEDRRVVLGRAPGADGPAVDRVAAALQETATTP</sequence>
<accession>A0ABV9YQ63</accession>
<keyword evidence="7" id="KW-1185">Reference proteome</keyword>
<evidence type="ECO:0000256" key="4">
    <source>
        <dbReference type="ARBA" id="ARBA00023163"/>
    </source>
</evidence>
<dbReference type="PRINTS" id="PR00039">
    <property type="entry name" value="HTHLYSR"/>
</dbReference>
<evidence type="ECO:0000313" key="7">
    <source>
        <dbReference type="Proteomes" id="UP001595947"/>
    </source>
</evidence>
<dbReference type="SUPFAM" id="SSF46785">
    <property type="entry name" value="Winged helix' DNA-binding domain"/>
    <property type="match status" value="1"/>
</dbReference>
<protein>
    <submittedName>
        <fullName evidence="6">LysR family transcriptional regulator</fullName>
    </submittedName>
</protein>
<dbReference type="Gene3D" id="3.40.190.10">
    <property type="entry name" value="Periplasmic binding protein-like II"/>
    <property type="match status" value="2"/>
</dbReference>
<dbReference type="EMBL" id="JBHSIV010000026">
    <property type="protein sequence ID" value="MFC5064741.1"/>
    <property type="molecule type" value="Genomic_DNA"/>
</dbReference>
<dbReference type="InterPro" id="IPR036388">
    <property type="entry name" value="WH-like_DNA-bd_sf"/>
</dbReference>
<comment type="caution">
    <text evidence="6">The sequence shown here is derived from an EMBL/GenBank/DDBJ whole genome shotgun (WGS) entry which is preliminary data.</text>
</comment>
<evidence type="ECO:0000259" key="5">
    <source>
        <dbReference type="PROSITE" id="PS50931"/>
    </source>
</evidence>
<dbReference type="Pfam" id="PF00126">
    <property type="entry name" value="HTH_1"/>
    <property type="match status" value="1"/>
</dbReference>
<reference evidence="7" key="1">
    <citation type="journal article" date="2019" name="Int. J. Syst. Evol. Microbiol.">
        <title>The Global Catalogue of Microorganisms (GCM) 10K type strain sequencing project: providing services to taxonomists for standard genome sequencing and annotation.</title>
        <authorList>
            <consortium name="The Broad Institute Genomics Platform"/>
            <consortium name="The Broad Institute Genome Sequencing Center for Infectious Disease"/>
            <person name="Wu L."/>
            <person name="Ma J."/>
        </authorList>
    </citation>
    <scope>NUCLEOTIDE SEQUENCE [LARGE SCALE GENOMIC DNA]</scope>
    <source>
        <strain evidence="7">CGMCC 4.7093</strain>
    </source>
</reference>
<organism evidence="6 7">
    <name type="scientific">Actinomycetospora atypica</name>
    <dbReference type="NCBI Taxonomy" id="1290095"/>
    <lineage>
        <taxon>Bacteria</taxon>
        <taxon>Bacillati</taxon>
        <taxon>Actinomycetota</taxon>
        <taxon>Actinomycetes</taxon>
        <taxon>Pseudonocardiales</taxon>
        <taxon>Pseudonocardiaceae</taxon>
        <taxon>Actinomycetospora</taxon>
    </lineage>
</organism>
<name>A0ABV9YQ63_9PSEU</name>
<dbReference type="Proteomes" id="UP001595947">
    <property type="component" value="Unassembled WGS sequence"/>
</dbReference>
<gene>
    <name evidence="6" type="ORF">ACFPBZ_21135</name>
</gene>
<evidence type="ECO:0000313" key="6">
    <source>
        <dbReference type="EMBL" id="MFC5064741.1"/>
    </source>
</evidence>
<dbReference type="RefSeq" id="WP_378038081.1">
    <property type="nucleotide sequence ID" value="NZ_JBHSIV010000026.1"/>
</dbReference>
<dbReference type="InterPro" id="IPR000847">
    <property type="entry name" value="LysR_HTH_N"/>
</dbReference>